<evidence type="ECO:0000256" key="5">
    <source>
        <dbReference type="ARBA" id="ARBA00023242"/>
    </source>
</evidence>
<evidence type="ECO:0000256" key="7">
    <source>
        <dbReference type="SAM" id="Coils"/>
    </source>
</evidence>
<evidence type="ECO:0000256" key="8">
    <source>
        <dbReference type="SAM" id="MobiDB-lite"/>
    </source>
</evidence>
<dbReference type="STRING" id="5364.A0A5C3NIN1"/>
<evidence type="ECO:0000313" key="9">
    <source>
        <dbReference type="EMBL" id="TFK56777.1"/>
    </source>
</evidence>
<feature type="compositionally biased region" description="Acidic residues" evidence="8">
    <location>
        <begin position="170"/>
        <end position="186"/>
    </location>
</feature>
<dbReference type="Pfam" id="PF04000">
    <property type="entry name" value="Sas10_Utp3"/>
    <property type="match status" value="1"/>
</dbReference>
<evidence type="ECO:0000256" key="2">
    <source>
        <dbReference type="ARBA" id="ARBA00009154"/>
    </source>
</evidence>
<feature type="compositionally biased region" description="Basic and acidic residues" evidence="8">
    <location>
        <begin position="249"/>
        <end position="259"/>
    </location>
</feature>
<dbReference type="GO" id="GO:0003677">
    <property type="term" value="F:DNA binding"/>
    <property type="evidence" value="ECO:0007669"/>
    <property type="project" value="TreeGrafter"/>
</dbReference>
<protein>
    <recommendedName>
        <fullName evidence="6">Exosome complex protein</fullName>
    </recommendedName>
</protein>
<evidence type="ECO:0000313" key="10">
    <source>
        <dbReference type="Proteomes" id="UP000305948"/>
    </source>
</evidence>
<dbReference type="AlphaFoldDB" id="A0A5C3NIN1"/>
<comment type="similarity">
    <text evidence="2 6">Belongs to the C1D family.</text>
</comment>
<evidence type="ECO:0000256" key="3">
    <source>
        <dbReference type="ARBA" id="ARBA00022552"/>
    </source>
</evidence>
<keyword evidence="4 6" id="KW-0694">RNA-binding</keyword>
<name>A0A5C3NIN1_9AGAM</name>
<organism evidence="9 10">
    <name type="scientific">Heliocybe sulcata</name>
    <dbReference type="NCBI Taxonomy" id="5364"/>
    <lineage>
        <taxon>Eukaryota</taxon>
        <taxon>Fungi</taxon>
        <taxon>Dikarya</taxon>
        <taxon>Basidiomycota</taxon>
        <taxon>Agaricomycotina</taxon>
        <taxon>Agaricomycetes</taxon>
        <taxon>Gloeophyllales</taxon>
        <taxon>Gloeophyllaceae</taxon>
        <taxon>Heliocybe</taxon>
    </lineage>
</organism>
<comment type="subcellular location">
    <subcellularLocation>
        <location evidence="1 6">Nucleus</location>
    </subcellularLocation>
</comment>
<evidence type="ECO:0000256" key="4">
    <source>
        <dbReference type="ARBA" id="ARBA00022884"/>
    </source>
</evidence>
<comment type="function">
    <text evidence="6">Required for exosome-dependent processing of pre-rRNA and small nucleolar RNA (snRNA) precursors. Involved in processing of 35S pre-rRNA at the A0, A1 and A2 sites.</text>
</comment>
<dbReference type="GO" id="GO:0000460">
    <property type="term" value="P:maturation of 5.8S rRNA"/>
    <property type="evidence" value="ECO:0007669"/>
    <property type="project" value="TreeGrafter"/>
</dbReference>
<dbReference type="GO" id="GO:0010468">
    <property type="term" value="P:regulation of gene expression"/>
    <property type="evidence" value="ECO:0007669"/>
    <property type="project" value="TreeGrafter"/>
</dbReference>
<feature type="region of interest" description="Disordered" evidence="8">
    <location>
        <begin position="123"/>
        <end position="151"/>
    </location>
</feature>
<accession>A0A5C3NIN1</accession>
<evidence type="ECO:0000256" key="1">
    <source>
        <dbReference type="ARBA" id="ARBA00004123"/>
    </source>
</evidence>
<dbReference type="GO" id="GO:0003723">
    <property type="term" value="F:RNA binding"/>
    <property type="evidence" value="ECO:0007669"/>
    <property type="project" value="UniProtKB-UniRule"/>
</dbReference>
<feature type="compositionally biased region" description="Basic residues" evidence="8">
    <location>
        <begin position="260"/>
        <end position="271"/>
    </location>
</feature>
<keyword evidence="3 6" id="KW-0698">rRNA processing</keyword>
<dbReference type="InterPro" id="IPR007146">
    <property type="entry name" value="Sas10/Utp3/C1D"/>
</dbReference>
<feature type="region of interest" description="Disordered" evidence="8">
    <location>
        <begin position="165"/>
        <end position="279"/>
    </location>
</feature>
<sequence length="279" mass="30679">MGSEQNKIKSRLSALNASLDELEEKLEPLMAQTLPESVVSLETLQQAKLQVALPYLVYDLIFIYLKTKGIDPKTHPVVAELDRIRQYFDKIKNAEDPAKRKTAVDKAAATRFIKHAITQLETNEAAAPQAGPSHIRFTDNEPKPAPIPVRVTSKMKARAEYENELKELGSEEEDDLAVYDGADDNEASAPKEDPSEASHSSKRRRPKVDAFAGYGSDDEATNRASKKGKTKAEVSSSFSAGDSSSGTPRQHEVPSDAKDKKKAKKTKRKAKKSADEAKT</sequence>
<dbReference type="EMBL" id="ML213503">
    <property type="protein sequence ID" value="TFK56777.1"/>
    <property type="molecule type" value="Genomic_DNA"/>
</dbReference>
<dbReference type="PANTHER" id="PTHR15341:SF3">
    <property type="entry name" value="NUCLEAR NUCLEIC ACID-BINDING PROTEIN C1D"/>
    <property type="match status" value="1"/>
</dbReference>
<keyword evidence="5 6" id="KW-0539">Nucleus</keyword>
<reference evidence="9 10" key="1">
    <citation type="journal article" date="2019" name="Nat. Ecol. Evol.">
        <title>Megaphylogeny resolves global patterns of mushroom evolution.</title>
        <authorList>
            <person name="Varga T."/>
            <person name="Krizsan K."/>
            <person name="Foldi C."/>
            <person name="Dima B."/>
            <person name="Sanchez-Garcia M."/>
            <person name="Sanchez-Ramirez S."/>
            <person name="Szollosi G.J."/>
            <person name="Szarkandi J.G."/>
            <person name="Papp V."/>
            <person name="Albert L."/>
            <person name="Andreopoulos W."/>
            <person name="Angelini C."/>
            <person name="Antonin V."/>
            <person name="Barry K.W."/>
            <person name="Bougher N.L."/>
            <person name="Buchanan P."/>
            <person name="Buyck B."/>
            <person name="Bense V."/>
            <person name="Catcheside P."/>
            <person name="Chovatia M."/>
            <person name="Cooper J."/>
            <person name="Damon W."/>
            <person name="Desjardin D."/>
            <person name="Finy P."/>
            <person name="Geml J."/>
            <person name="Haridas S."/>
            <person name="Hughes K."/>
            <person name="Justo A."/>
            <person name="Karasinski D."/>
            <person name="Kautmanova I."/>
            <person name="Kiss B."/>
            <person name="Kocsube S."/>
            <person name="Kotiranta H."/>
            <person name="LaButti K.M."/>
            <person name="Lechner B.E."/>
            <person name="Liimatainen K."/>
            <person name="Lipzen A."/>
            <person name="Lukacs Z."/>
            <person name="Mihaltcheva S."/>
            <person name="Morgado L.N."/>
            <person name="Niskanen T."/>
            <person name="Noordeloos M.E."/>
            <person name="Ohm R.A."/>
            <person name="Ortiz-Santana B."/>
            <person name="Ovrebo C."/>
            <person name="Racz N."/>
            <person name="Riley R."/>
            <person name="Savchenko A."/>
            <person name="Shiryaev A."/>
            <person name="Soop K."/>
            <person name="Spirin V."/>
            <person name="Szebenyi C."/>
            <person name="Tomsovsky M."/>
            <person name="Tulloss R.E."/>
            <person name="Uehling J."/>
            <person name="Grigoriev I.V."/>
            <person name="Vagvolgyi C."/>
            <person name="Papp T."/>
            <person name="Martin F.M."/>
            <person name="Miettinen O."/>
            <person name="Hibbett D.S."/>
            <person name="Nagy L.G."/>
        </authorList>
    </citation>
    <scope>NUCLEOTIDE SEQUENCE [LARGE SCALE GENOMIC DNA]</scope>
    <source>
        <strain evidence="9 10">OMC1185</strain>
    </source>
</reference>
<feature type="compositionally biased region" description="Low complexity" evidence="8">
    <location>
        <begin position="235"/>
        <end position="245"/>
    </location>
</feature>
<dbReference type="Proteomes" id="UP000305948">
    <property type="component" value="Unassembled WGS sequence"/>
</dbReference>
<dbReference type="GO" id="GO:0005730">
    <property type="term" value="C:nucleolus"/>
    <property type="evidence" value="ECO:0007669"/>
    <property type="project" value="TreeGrafter"/>
</dbReference>
<feature type="coiled-coil region" evidence="7">
    <location>
        <begin position="5"/>
        <end position="32"/>
    </location>
</feature>
<keyword evidence="10" id="KW-1185">Reference proteome</keyword>
<dbReference type="PANTHER" id="PTHR15341">
    <property type="entry name" value="SUN-COR STEROID HORMONE RECEPTOR CO-REPRESSOR"/>
    <property type="match status" value="1"/>
</dbReference>
<dbReference type="OrthoDB" id="1421013at2759"/>
<dbReference type="GO" id="GO:0000178">
    <property type="term" value="C:exosome (RNase complex)"/>
    <property type="evidence" value="ECO:0007669"/>
    <property type="project" value="TreeGrafter"/>
</dbReference>
<gene>
    <name evidence="9" type="ORF">OE88DRAFT_1650232</name>
</gene>
<dbReference type="InterPro" id="IPR011082">
    <property type="entry name" value="Exosome-assoc_fac/DNA_repair"/>
</dbReference>
<evidence type="ECO:0000256" key="6">
    <source>
        <dbReference type="RuleBase" id="RU368003"/>
    </source>
</evidence>
<proteinExistence type="inferred from homology"/>
<keyword evidence="7" id="KW-0175">Coiled coil</keyword>